<evidence type="ECO:0000256" key="6">
    <source>
        <dbReference type="ARBA" id="ARBA00023242"/>
    </source>
</evidence>
<dbReference type="InterPro" id="IPR001005">
    <property type="entry name" value="SANT/Myb"/>
</dbReference>
<proteinExistence type="predicted"/>
<protein>
    <submittedName>
        <fullName evidence="9">Uncharacterized protein</fullName>
    </submittedName>
</protein>
<feature type="domain" description="Myb-like" evidence="7">
    <location>
        <begin position="24"/>
        <end position="60"/>
    </location>
</feature>
<dbReference type="Proteomes" id="UP001472677">
    <property type="component" value="Unassembled WGS sequence"/>
</dbReference>
<dbReference type="InterPro" id="IPR009057">
    <property type="entry name" value="Homeodomain-like_sf"/>
</dbReference>
<keyword evidence="4" id="KW-0238">DNA-binding</keyword>
<dbReference type="SMART" id="SM00717">
    <property type="entry name" value="SANT"/>
    <property type="match status" value="2"/>
</dbReference>
<dbReference type="Gene3D" id="1.10.10.60">
    <property type="entry name" value="Homeodomain-like"/>
    <property type="match status" value="2"/>
</dbReference>
<keyword evidence="6" id="KW-0539">Nucleus</keyword>
<evidence type="ECO:0000256" key="3">
    <source>
        <dbReference type="ARBA" id="ARBA00023015"/>
    </source>
</evidence>
<evidence type="ECO:0000256" key="5">
    <source>
        <dbReference type="ARBA" id="ARBA00023163"/>
    </source>
</evidence>
<accession>A0ABR2F4M6</accession>
<organism evidence="9 10">
    <name type="scientific">Hibiscus sabdariffa</name>
    <name type="common">roselle</name>
    <dbReference type="NCBI Taxonomy" id="183260"/>
    <lineage>
        <taxon>Eukaryota</taxon>
        <taxon>Viridiplantae</taxon>
        <taxon>Streptophyta</taxon>
        <taxon>Embryophyta</taxon>
        <taxon>Tracheophyta</taxon>
        <taxon>Spermatophyta</taxon>
        <taxon>Magnoliopsida</taxon>
        <taxon>eudicotyledons</taxon>
        <taxon>Gunneridae</taxon>
        <taxon>Pentapetalae</taxon>
        <taxon>rosids</taxon>
        <taxon>malvids</taxon>
        <taxon>Malvales</taxon>
        <taxon>Malvaceae</taxon>
        <taxon>Malvoideae</taxon>
        <taxon>Hibiscus</taxon>
    </lineage>
</organism>
<feature type="domain" description="Myb-like" evidence="7">
    <location>
        <begin position="61"/>
        <end position="111"/>
    </location>
</feature>
<dbReference type="PROSITE" id="PS50090">
    <property type="entry name" value="MYB_LIKE"/>
    <property type="match status" value="2"/>
</dbReference>
<evidence type="ECO:0000256" key="1">
    <source>
        <dbReference type="ARBA" id="ARBA00004123"/>
    </source>
</evidence>
<sequence length="268" mass="31012">MSWALMTGQFGWGSIDEGWRKGLLIEYVRVHGEGRWNSVARLAGLRRNGKSCRLRWVNYLRPDLKRGQITPDEESIILELHARWGNRWSTIARSLPGRTDNEIKNYWRTHFKKKTKLSPDNNSDHKTKARLLKRQQFQQQQLLQQQQQLLLQQQQEEEQEELQLNQFDMKRIMSLLDETAQKPAPELPYVPQLRQEVATAVSYLNTTEEQQQAALFYPTIDGNVSGSGSDTSNEVEVLWDGLWNLDDINGNLGATSKVWLHSLATPLC</sequence>
<evidence type="ECO:0000256" key="4">
    <source>
        <dbReference type="ARBA" id="ARBA00023125"/>
    </source>
</evidence>
<evidence type="ECO:0000259" key="8">
    <source>
        <dbReference type="PROSITE" id="PS51294"/>
    </source>
</evidence>
<dbReference type="CDD" id="cd00167">
    <property type="entry name" value="SANT"/>
    <property type="match status" value="2"/>
</dbReference>
<keyword evidence="3" id="KW-0805">Transcription regulation</keyword>
<dbReference type="InterPro" id="IPR044676">
    <property type="entry name" value="EOBI/EOBII-like_plant"/>
</dbReference>
<keyword evidence="10" id="KW-1185">Reference proteome</keyword>
<evidence type="ECO:0000313" key="9">
    <source>
        <dbReference type="EMBL" id="KAK8571948.1"/>
    </source>
</evidence>
<keyword evidence="5" id="KW-0804">Transcription</keyword>
<dbReference type="PANTHER" id="PTHR45675:SF97">
    <property type="entry name" value="MYB DOMAIN PROTEIN 79"/>
    <property type="match status" value="1"/>
</dbReference>
<dbReference type="PROSITE" id="PS51294">
    <property type="entry name" value="HTH_MYB"/>
    <property type="match status" value="2"/>
</dbReference>
<feature type="domain" description="HTH myb-type" evidence="8">
    <location>
        <begin position="23"/>
        <end position="60"/>
    </location>
</feature>
<dbReference type="SUPFAM" id="SSF46689">
    <property type="entry name" value="Homeodomain-like"/>
    <property type="match status" value="1"/>
</dbReference>
<evidence type="ECO:0000259" key="7">
    <source>
        <dbReference type="PROSITE" id="PS50090"/>
    </source>
</evidence>
<dbReference type="PANTHER" id="PTHR45675">
    <property type="entry name" value="MYB TRANSCRIPTION FACTOR-RELATED-RELATED"/>
    <property type="match status" value="1"/>
</dbReference>
<evidence type="ECO:0000313" key="10">
    <source>
        <dbReference type="Proteomes" id="UP001472677"/>
    </source>
</evidence>
<reference evidence="9 10" key="1">
    <citation type="journal article" date="2024" name="G3 (Bethesda)">
        <title>Genome assembly of Hibiscus sabdariffa L. provides insights into metabolisms of medicinal natural products.</title>
        <authorList>
            <person name="Kim T."/>
        </authorList>
    </citation>
    <scope>NUCLEOTIDE SEQUENCE [LARGE SCALE GENOMIC DNA]</scope>
    <source>
        <strain evidence="9">TK-2024</strain>
        <tissue evidence="9">Old leaves</tissue>
    </source>
</reference>
<dbReference type="EMBL" id="JBBPBM010000008">
    <property type="protein sequence ID" value="KAK8571948.1"/>
    <property type="molecule type" value="Genomic_DNA"/>
</dbReference>
<comment type="subcellular location">
    <subcellularLocation>
        <location evidence="1">Nucleus</location>
    </subcellularLocation>
</comment>
<feature type="domain" description="HTH myb-type" evidence="8">
    <location>
        <begin position="61"/>
        <end position="115"/>
    </location>
</feature>
<evidence type="ECO:0000256" key="2">
    <source>
        <dbReference type="ARBA" id="ARBA00022737"/>
    </source>
</evidence>
<gene>
    <name evidence="9" type="ORF">V6N12_028014</name>
</gene>
<name>A0ABR2F4M6_9ROSI</name>
<keyword evidence="2" id="KW-0677">Repeat</keyword>
<dbReference type="Pfam" id="PF00249">
    <property type="entry name" value="Myb_DNA-binding"/>
    <property type="match status" value="2"/>
</dbReference>
<comment type="caution">
    <text evidence="9">The sequence shown here is derived from an EMBL/GenBank/DDBJ whole genome shotgun (WGS) entry which is preliminary data.</text>
</comment>
<dbReference type="InterPro" id="IPR017930">
    <property type="entry name" value="Myb_dom"/>
</dbReference>